<evidence type="ECO:0000313" key="2">
    <source>
        <dbReference type="EMBL" id="KAJ4490245.1"/>
    </source>
</evidence>
<evidence type="ECO:0000256" key="1">
    <source>
        <dbReference type="SAM" id="MobiDB-lite"/>
    </source>
</evidence>
<name>A0A9W9ATM2_9AGAR</name>
<dbReference type="EMBL" id="JAOTPV010000001">
    <property type="protein sequence ID" value="KAJ4490245.1"/>
    <property type="molecule type" value="Genomic_DNA"/>
</dbReference>
<accession>A0A9W9ATM2</accession>
<reference evidence="2" key="1">
    <citation type="submission" date="2022-08" db="EMBL/GenBank/DDBJ databases">
        <title>A Global Phylogenomic Analysis of the Shiitake Genus Lentinula.</title>
        <authorList>
            <consortium name="DOE Joint Genome Institute"/>
            <person name="Sierra-Patev S."/>
            <person name="Min B."/>
            <person name="Naranjo-Ortiz M."/>
            <person name="Looney B."/>
            <person name="Konkel Z."/>
            <person name="Slot J.C."/>
            <person name="Sakamoto Y."/>
            <person name="Steenwyk J.L."/>
            <person name="Rokas A."/>
            <person name="Carro J."/>
            <person name="Camarero S."/>
            <person name="Ferreira P."/>
            <person name="Molpeceres G."/>
            <person name="Ruiz-Duenas F.J."/>
            <person name="Serrano A."/>
            <person name="Henrissat B."/>
            <person name="Drula E."/>
            <person name="Hughes K.W."/>
            <person name="Mata J.L."/>
            <person name="Ishikawa N.K."/>
            <person name="Vargas-Isla R."/>
            <person name="Ushijima S."/>
            <person name="Smith C.A."/>
            <person name="Ahrendt S."/>
            <person name="Andreopoulos W."/>
            <person name="He G."/>
            <person name="Labutti K."/>
            <person name="Lipzen A."/>
            <person name="Ng V."/>
            <person name="Riley R."/>
            <person name="Sandor L."/>
            <person name="Barry K."/>
            <person name="Martinez A.T."/>
            <person name="Xiao Y."/>
            <person name="Gibbons J.G."/>
            <person name="Terashima K."/>
            <person name="Grigoriev I.V."/>
            <person name="Hibbett D.S."/>
        </authorList>
    </citation>
    <scope>NUCLEOTIDE SEQUENCE</scope>
    <source>
        <strain evidence="2">JLM2183</strain>
    </source>
</reference>
<dbReference type="OrthoDB" id="3041809at2759"/>
<feature type="region of interest" description="Disordered" evidence="1">
    <location>
        <begin position="224"/>
        <end position="244"/>
    </location>
</feature>
<feature type="region of interest" description="Disordered" evidence="1">
    <location>
        <begin position="181"/>
        <end position="203"/>
    </location>
</feature>
<organism evidence="2 3">
    <name type="scientific">Lentinula aciculospora</name>
    <dbReference type="NCBI Taxonomy" id="153920"/>
    <lineage>
        <taxon>Eukaryota</taxon>
        <taxon>Fungi</taxon>
        <taxon>Dikarya</taxon>
        <taxon>Basidiomycota</taxon>
        <taxon>Agaricomycotina</taxon>
        <taxon>Agaricomycetes</taxon>
        <taxon>Agaricomycetidae</taxon>
        <taxon>Agaricales</taxon>
        <taxon>Marasmiineae</taxon>
        <taxon>Omphalotaceae</taxon>
        <taxon>Lentinula</taxon>
    </lineage>
</organism>
<evidence type="ECO:0000313" key="3">
    <source>
        <dbReference type="Proteomes" id="UP001150266"/>
    </source>
</evidence>
<feature type="compositionally biased region" description="Acidic residues" evidence="1">
    <location>
        <begin position="225"/>
        <end position="239"/>
    </location>
</feature>
<dbReference type="Proteomes" id="UP001150266">
    <property type="component" value="Unassembled WGS sequence"/>
</dbReference>
<proteinExistence type="predicted"/>
<gene>
    <name evidence="2" type="ORF">J3R30DRAFT_3693815</name>
</gene>
<feature type="region of interest" description="Disordered" evidence="1">
    <location>
        <begin position="1"/>
        <end position="22"/>
    </location>
</feature>
<sequence>MIVSRIGKSTTPSGRRREGYSNVGFLKGDHNIEIRPQSDVVGSTLYVSHHLTFSQLCLQMNEEQFVQSFDLAYPTSATSIPHVSRHNLQRSIKAGGRGSVMRVVGSQLVTVLKDDQQAIRRSTLSTITQKFAEKRSVWMVDAEAGVNEEDSEEAEKQRKHRAKAEKVLALLQLEQEALLREEQEESDRKSQESREQKELEDVESVRRERTRARICLELDNLAAAESDDGQSEGEDMEDWQLDKGSTTSSRWAWDEVSEQNHRYREEMRILVTDFVEAEAKVWRQIISRHKHSSCSDGDRSGRSGEPFAALTNSQLRGGTSEILQLQAKRQRQLNECAEMQNLWRGAPYLSSTWCSQDPQGNAKVHL</sequence>
<protein>
    <submittedName>
        <fullName evidence="2">Uncharacterized protein</fullName>
    </submittedName>
</protein>
<keyword evidence="3" id="KW-1185">Reference proteome</keyword>
<comment type="caution">
    <text evidence="2">The sequence shown here is derived from an EMBL/GenBank/DDBJ whole genome shotgun (WGS) entry which is preliminary data.</text>
</comment>
<dbReference type="AlphaFoldDB" id="A0A9W9ATM2"/>